<reference evidence="1" key="1">
    <citation type="submission" date="2019-10" db="EMBL/GenBank/DDBJ databases">
        <title>The sequence and de novo assembly of the wild yak genome.</title>
        <authorList>
            <person name="Liu Y."/>
        </authorList>
    </citation>
    <scope>NUCLEOTIDE SEQUENCE [LARGE SCALE GENOMIC DNA]</scope>
    <source>
        <strain evidence="1">WY2019</strain>
    </source>
</reference>
<accession>A0A6B0RTC6</accession>
<dbReference type="EMBL" id="VBQZ03000077">
    <property type="protein sequence ID" value="MXQ91987.1"/>
    <property type="molecule type" value="Genomic_DNA"/>
</dbReference>
<evidence type="ECO:0000313" key="2">
    <source>
        <dbReference type="Proteomes" id="UP000322234"/>
    </source>
</evidence>
<organism evidence="1 2">
    <name type="scientific">Bos mutus</name>
    <name type="common">wild yak</name>
    <dbReference type="NCBI Taxonomy" id="72004"/>
    <lineage>
        <taxon>Eukaryota</taxon>
        <taxon>Metazoa</taxon>
        <taxon>Chordata</taxon>
        <taxon>Craniata</taxon>
        <taxon>Vertebrata</taxon>
        <taxon>Euteleostomi</taxon>
        <taxon>Mammalia</taxon>
        <taxon>Eutheria</taxon>
        <taxon>Laurasiatheria</taxon>
        <taxon>Artiodactyla</taxon>
        <taxon>Ruminantia</taxon>
        <taxon>Pecora</taxon>
        <taxon>Bovidae</taxon>
        <taxon>Bovinae</taxon>
        <taxon>Bos</taxon>
    </lineage>
</organism>
<name>A0A6B0RTC6_9CETA</name>
<dbReference type="Proteomes" id="UP000322234">
    <property type="component" value="Unassembled WGS sequence"/>
</dbReference>
<proteinExistence type="predicted"/>
<dbReference type="AlphaFoldDB" id="A0A6B0RTC6"/>
<gene>
    <name evidence="1" type="ORF">E5288_WYG019842</name>
</gene>
<comment type="caution">
    <text evidence="1">The sequence shown here is derived from an EMBL/GenBank/DDBJ whole genome shotgun (WGS) entry which is preliminary data.</text>
</comment>
<keyword evidence="2" id="KW-1185">Reference proteome</keyword>
<evidence type="ECO:0000313" key="1">
    <source>
        <dbReference type="EMBL" id="MXQ91987.1"/>
    </source>
</evidence>
<sequence length="71" mass="8071">MLLTLSFLFSKWIPQQHRSDSKGTLVIGYESALLGHCINQDIFVKRQRQISATEKNCCTLINASLKCIETE</sequence>
<protein>
    <submittedName>
        <fullName evidence="1">Uncharacterized protein</fullName>
    </submittedName>
</protein>